<protein>
    <submittedName>
        <fullName evidence="2">DUF2235 domain-containing protein</fullName>
    </submittedName>
</protein>
<sequence length="361" mass="40445">MPRNIVLCCDGTSNQFSKDRTSVIKLFHALVKKEGEQLVYYHPGIGTRAPSGLGTKVGSKLGRIAGLAFGYCLQDDIVDAYRFLMNNYEEGDRVYVFGFSRGAYTARVISAMLHLYGLAMRGNDPLVPYAVEMLWALAIAKEGAPYEACAGLARDFKKTISSRECKTHFLGVWDTVNSVGWIGSPLTIPFGRYNPDVEIVRHAKALDERRGFFRVNWFKEDTTRDIQEVWFPGTHCDVGGGWPEPESGISKYPLAWMAKEAVKAGLLVDQHRMDEVLGLSPAPYAAAAPTAPLHLWMGFSWALTEIVPKKHWNFEKQSWEWRANLFRRRSLPPAPVVHDVAWDIPGYVVPKGAVKLSVVHM</sequence>
<dbReference type="InterPro" id="IPR018712">
    <property type="entry name" value="Tle1-like_cat"/>
</dbReference>
<dbReference type="AlphaFoldDB" id="A0A6M7THT1"/>
<dbReference type="RefSeq" id="WP_064984188.1">
    <property type="nucleotide sequence ID" value="NZ_QZXA01000002.1"/>
</dbReference>
<dbReference type="InterPro" id="IPR029058">
    <property type="entry name" value="AB_hydrolase_fold"/>
</dbReference>
<gene>
    <name evidence="2" type="ORF">D3242_06865</name>
</gene>
<reference evidence="2 3" key="1">
    <citation type="submission" date="2018-09" db="EMBL/GenBank/DDBJ databases">
        <title>Mesorhizobium carmichaelinearum sp. nov. isolated from Carmichaelinea spp. root nodules in New Zealand.</title>
        <authorList>
            <person name="De Meyer S.E."/>
        </authorList>
    </citation>
    <scope>NUCLEOTIDE SEQUENCE [LARGE SCALE GENOMIC DNA]</scope>
    <source>
        <strain evidence="2 3">LMG 28313</strain>
    </source>
</reference>
<feature type="domain" description="T6SS Phospholipase effector Tle1-like catalytic" evidence="1">
    <location>
        <begin position="3"/>
        <end position="260"/>
    </location>
</feature>
<dbReference type="SUPFAM" id="SSF53474">
    <property type="entry name" value="alpha/beta-Hydrolases"/>
    <property type="match status" value="1"/>
</dbReference>
<name>A0A6M7THT1_9HYPH</name>
<evidence type="ECO:0000313" key="2">
    <source>
        <dbReference type="EMBL" id="RJT37026.1"/>
    </source>
</evidence>
<keyword evidence="3" id="KW-1185">Reference proteome</keyword>
<accession>A0A6M7THT1</accession>
<dbReference type="EMBL" id="QZXA01000002">
    <property type="protein sequence ID" value="RJT37026.1"/>
    <property type="molecule type" value="Genomic_DNA"/>
</dbReference>
<dbReference type="PANTHER" id="PTHR33840:SF1">
    <property type="entry name" value="TLE1 PHOSPHOLIPASE DOMAIN-CONTAINING PROTEIN"/>
    <property type="match status" value="1"/>
</dbReference>
<evidence type="ECO:0000313" key="3">
    <source>
        <dbReference type="Proteomes" id="UP000275530"/>
    </source>
</evidence>
<organism evidence="2 3">
    <name type="scientific">Mesorhizobium jarvisii</name>
    <dbReference type="NCBI Taxonomy" id="1777867"/>
    <lineage>
        <taxon>Bacteria</taxon>
        <taxon>Pseudomonadati</taxon>
        <taxon>Pseudomonadota</taxon>
        <taxon>Alphaproteobacteria</taxon>
        <taxon>Hyphomicrobiales</taxon>
        <taxon>Phyllobacteriaceae</taxon>
        <taxon>Mesorhizobium</taxon>
    </lineage>
</organism>
<dbReference type="Pfam" id="PF09994">
    <property type="entry name" value="T6SS_Tle1-like_cat"/>
    <property type="match status" value="1"/>
</dbReference>
<dbReference type="PANTHER" id="PTHR33840">
    <property type="match status" value="1"/>
</dbReference>
<proteinExistence type="predicted"/>
<dbReference type="Proteomes" id="UP000275530">
    <property type="component" value="Unassembled WGS sequence"/>
</dbReference>
<comment type="caution">
    <text evidence="2">The sequence shown here is derived from an EMBL/GenBank/DDBJ whole genome shotgun (WGS) entry which is preliminary data.</text>
</comment>
<dbReference type="Gene3D" id="3.40.50.1820">
    <property type="entry name" value="alpha/beta hydrolase"/>
    <property type="match status" value="1"/>
</dbReference>
<evidence type="ECO:0000259" key="1">
    <source>
        <dbReference type="Pfam" id="PF09994"/>
    </source>
</evidence>